<proteinExistence type="predicted"/>
<sequence>MKKSILTFVYDQWSTVPPVVTADLSGQTVIVVGASTGIGLEATKHFARMKPGRLIAACRNEAKGKSAVAEVENETGYNGAELWLVDLADFASVKAFADKFEREGGGRLDILVMNAGILMTEYEGTVDGWESTIQVNHLSTALLSLLLLPHLSKSSSPTEPSRLVIVSSDVHYWATIRPEIQSSQTPLKMLGSKEYSTPKNMKQRYYETKLLNVFFVRALTEHLSQRSVTAVAVNPGFCYSQLRRTIYSQPLTNILMVGMEKAFAWTSEQGSRQLVYAAIGGREDESNMRAGFVSRGTTVEVADYVLSEEGGTMEAF</sequence>
<accession>A0ACB8BMS7</accession>
<organism evidence="1 2">
    <name type="scientific">Leucogyrophana mollusca</name>
    <dbReference type="NCBI Taxonomy" id="85980"/>
    <lineage>
        <taxon>Eukaryota</taxon>
        <taxon>Fungi</taxon>
        <taxon>Dikarya</taxon>
        <taxon>Basidiomycota</taxon>
        <taxon>Agaricomycotina</taxon>
        <taxon>Agaricomycetes</taxon>
        <taxon>Agaricomycetidae</taxon>
        <taxon>Boletales</taxon>
        <taxon>Boletales incertae sedis</taxon>
        <taxon>Leucogyrophana</taxon>
    </lineage>
</organism>
<keyword evidence="2" id="KW-1185">Reference proteome</keyword>
<reference evidence="1" key="1">
    <citation type="journal article" date="2021" name="New Phytol.">
        <title>Evolutionary innovations through gain and loss of genes in the ectomycorrhizal Boletales.</title>
        <authorList>
            <person name="Wu G."/>
            <person name="Miyauchi S."/>
            <person name="Morin E."/>
            <person name="Kuo A."/>
            <person name="Drula E."/>
            <person name="Varga T."/>
            <person name="Kohler A."/>
            <person name="Feng B."/>
            <person name="Cao Y."/>
            <person name="Lipzen A."/>
            <person name="Daum C."/>
            <person name="Hundley H."/>
            <person name="Pangilinan J."/>
            <person name="Johnson J."/>
            <person name="Barry K."/>
            <person name="LaButti K."/>
            <person name="Ng V."/>
            <person name="Ahrendt S."/>
            <person name="Min B."/>
            <person name="Choi I.G."/>
            <person name="Park H."/>
            <person name="Plett J.M."/>
            <person name="Magnuson J."/>
            <person name="Spatafora J.W."/>
            <person name="Nagy L.G."/>
            <person name="Henrissat B."/>
            <person name="Grigoriev I.V."/>
            <person name="Yang Z.L."/>
            <person name="Xu J."/>
            <person name="Martin F.M."/>
        </authorList>
    </citation>
    <scope>NUCLEOTIDE SEQUENCE</scope>
    <source>
        <strain evidence="1">KUC20120723A-06</strain>
    </source>
</reference>
<dbReference type="Proteomes" id="UP000790709">
    <property type="component" value="Unassembled WGS sequence"/>
</dbReference>
<protein>
    <submittedName>
        <fullName evidence="1">Short-chain dehydrogenase</fullName>
    </submittedName>
</protein>
<dbReference type="EMBL" id="MU266373">
    <property type="protein sequence ID" value="KAH7927029.1"/>
    <property type="molecule type" value="Genomic_DNA"/>
</dbReference>
<evidence type="ECO:0000313" key="1">
    <source>
        <dbReference type="EMBL" id="KAH7927029.1"/>
    </source>
</evidence>
<evidence type="ECO:0000313" key="2">
    <source>
        <dbReference type="Proteomes" id="UP000790709"/>
    </source>
</evidence>
<name>A0ACB8BMS7_9AGAM</name>
<comment type="caution">
    <text evidence="1">The sequence shown here is derived from an EMBL/GenBank/DDBJ whole genome shotgun (WGS) entry which is preliminary data.</text>
</comment>
<gene>
    <name evidence="1" type="ORF">BV22DRAFT_1032251</name>
</gene>